<sequence length="201" mass="23650">MEGLVGLGGKSEPGTWYRMHASVVPPPTALHAPSLYTHLNIISKLFNHNTTVLQHMHLNEIRMLKEDNKKLTGTNKELRDLCCFLDDDRQKTRRLAREWQKFGRYTTHVMKQEISQYQQRLRELEAQQAKVLHENEELKQLCLYLDEQRHHVSAYRTEDDRESEDLGRELSYTGFTLLIAHLIVMLLKWRASSEALYHLLL</sequence>
<evidence type="ECO:0000256" key="2">
    <source>
        <dbReference type="ARBA" id="ARBA00009052"/>
    </source>
</evidence>
<dbReference type="InterPro" id="IPR019359">
    <property type="entry name" value="CCDC85"/>
</dbReference>
<protein>
    <submittedName>
        <fullName evidence="8">Coiled-coil domain-containing protein 85C</fullName>
    </submittedName>
</protein>
<dbReference type="EMBL" id="UZAH01039526">
    <property type="protein sequence ID" value="VDP56503.1"/>
    <property type="molecule type" value="Genomic_DNA"/>
</dbReference>
<gene>
    <name evidence="6" type="ORF">HPBE_LOCUS26243</name>
</gene>
<reference evidence="6 7" key="1">
    <citation type="submission" date="2018-11" db="EMBL/GenBank/DDBJ databases">
        <authorList>
            <consortium name="Pathogen Informatics"/>
        </authorList>
    </citation>
    <scope>NUCLEOTIDE SEQUENCE [LARGE SCALE GENOMIC DNA]</scope>
</reference>
<evidence type="ECO:0000256" key="1">
    <source>
        <dbReference type="ARBA" id="ARBA00004536"/>
    </source>
</evidence>
<evidence type="ECO:0000256" key="5">
    <source>
        <dbReference type="SAM" id="Coils"/>
    </source>
</evidence>
<dbReference type="AlphaFoldDB" id="A0A183GU74"/>
<dbReference type="Proteomes" id="UP000050761">
    <property type="component" value="Unassembled WGS sequence"/>
</dbReference>
<dbReference type="PANTHER" id="PTHR13546">
    <property type="entry name" value="RE60986P"/>
    <property type="match status" value="1"/>
</dbReference>
<dbReference type="Pfam" id="PF10226">
    <property type="entry name" value="CCDC85"/>
    <property type="match status" value="1"/>
</dbReference>
<comment type="subcellular location">
    <subcellularLocation>
        <location evidence="1">Cell junction</location>
        <location evidence="1">Adherens junction</location>
    </subcellularLocation>
</comment>
<evidence type="ECO:0000256" key="4">
    <source>
        <dbReference type="ARBA" id="ARBA00023054"/>
    </source>
</evidence>
<comment type="similarity">
    <text evidence="2">Belongs to the CCDC85 family.</text>
</comment>
<keyword evidence="3" id="KW-0965">Cell junction</keyword>
<name>A0A183GU74_HELPZ</name>
<keyword evidence="4 5" id="KW-0175">Coiled coil</keyword>
<evidence type="ECO:0000256" key="3">
    <source>
        <dbReference type="ARBA" id="ARBA00022949"/>
    </source>
</evidence>
<evidence type="ECO:0000313" key="8">
    <source>
        <dbReference type="WBParaSite" id="HPBE_0002624401-mRNA-1"/>
    </source>
</evidence>
<dbReference type="PANTHER" id="PTHR13546:SF15">
    <property type="entry name" value="CCDC85"/>
    <property type="match status" value="1"/>
</dbReference>
<dbReference type="WBParaSite" id="HPBE_0002624401-mRNA-1">
    <property type="protein sequence ID" value="HPBE_0002624401-mRNA-1"/>
    <property type="gene ID" value="HPBE_0002624401"/>
</dbReference>
<reference evidence="8" key="2">
    <citation type="submission" date="2019-09" db="UniProtKB">
        <authorList>
            <consortium name="WormBaseParasite"/>
        </authorList>
    </citation>
    <scope>IDENTIFICATION</scope>
</reference>
<keyword evidence="7" id="KW-1185">Reference proteome</keyword>
<feature type="coiled-coil region" evidence="5">
    <location>
        <begin position="107"/>
        <end position="141"/>
    </location>
</feature>
<accession>A0A183GU74</accession>
<evidence type="ECO:0000313" key="7">
    <source>
        <dbReference type="Proteomes" id="UP000050761"/>
    </source>
</evidence>
<organism evidence="7 8">
    <name type="scientific">Heligmosomoides polygyrus</name>
    <name type="common">Parasitic roundworm</name>
    <dbReference type="NCBI Taxonomy" id="6339"/>
    <lineage>
        <taxon>Eukaryota</taxon>
        <taxon>Metazoa</taxon>
        <taxon>Ecdysozoa</taxon>
        <taxon>Nematoda</taxon>
        <taxon>Chromadorea</taxon>
        <taxon>Rhabditida</taxon>
        <taxon>Rhabditina</taxon>
        <taxon>Rhabditomorpha</taxon>
        <taxon>Strongyloidea</taxon>
        <taxon>Heligmosomidae</taxon>
        <taxon>Heligmosomoides</taxon>
    </lineage>
</organism>
<proteinExistence type="inferred from homology"/>
<dbReference type="OrthoDB" id="10056395at2759"/>
<evidence type="ECO:0000313" key="6">
    <source>
        <dbReference type="EMBL" id="VDP56503.1"/>
    </source>
</evidence>
<accession>A0A3P8IF52</accession>
<dbReference type="GO" id="GO:0005912">
    <property type="term" value="C:adherens junction"/>
    <property type="evidence" value="ECO:0007669"/>
    <property type="project" value="UniProtKB-SubCell"/>
</dbReference>